<proteinExistence type="inferred from homology"/>
<dbReference type="AlphaFoldDB" id="A0A345ZYF4"/>
<dbReference type="EMBL" id="CP031417">
    <property type="protein sequence ID" value="AXK81951.1"/>
    <property type="molecule type" value="Genomic_DNA"/>
</dbReference>
<dbReference type="PIRSF" id="PIRSF017082">
    <property type="entry name" value="YflP"/>
    <property type="match status" value="1"/>
</dbReference>
<organism evidence="3 4">
    <name type="scientific">Pseudolabrys taiwanensis</name>
    <dbReference type="NCBI Taxonomy" id="331696"/>
    <lineage>
        <taxon>Bacteria</taxon>
        <taxon>Pseudomonadati</taxon>
        <taxon>Pseudomonadota</taxon>
        <taxon>Alphaproteobacteria</taxon>
        <taxon>Hyphomicrobiales</taxon>
        <taxon>Xanthobacteraceae</taxon>
        <taxon>Pseudolabrys</taxon>
    </lineage>
</organism>
<evidence type="ECO:0000256" key="1">
    <source>
        <dbReference type="ARBA" id="ARBA00006987"/>
    </source>
</evidence>
<protein>
    <submittedName>
        <fullName evidence="3">Tripartite tricarboxylate transporter substrate binding protein</fullName>
    </submittedName>
</protein>
<dbReference type="RefSeq" id="WP_115692330.1">
    <property type="nucleotide sequence ID" value="NZ_CP031417.1"/>
</dbReference>
<sequence>MQTMAACLRLSLAFLSLIAIARDARAQDAYPSRPIHIIVPFAPGGASDLALRLLQPGLEQALGQPLVIDNRSGAAGNIGMELAARAEPDGYTLFFGNVGTMAINPHFYADLKIKPDKDFAPISLVSETPGIFIARPDFPAASLKDMAAYVKTRPGKVNYAAAGISTLNTLEMQQFEHAAGLKMMQVPYKGGAGPAVNDLMGGHVDVMCVTYSSALPHVKSGKLKGLAVTTRERLSTLPDVPTVVELGYPNSVSSSWQGLFTVAGTPQMIVAKLYAAVAQALADPAVRAHMETAGMLPTPSRSPDDFKNYLAAESTKWSKVVTELGVKPQ</sequence>
<feature type="signal peptide" evidence="2">
    <location>
        <begin position="1"/>
        <end position="26"/>
    </location>
</feature>
<keyword evidence="4" id="KW-1185">Reference proteome</keyword>
<dbReference type="PANTHER" id="PTHR42928">
    <property type="entry name" value="TRICARBOXYLATE-BINDING PROTEIN"/>
    <property type="match status" value="1"/>
</dbReference>
<gene>
    <name evidence="3" type="ORF">DW352_16315</name>
</gene>
<dbReference type="Proteomes" id="UP000254889">
    <property type="component" value="Chromosome"/>
</dbReference>
<dbReference type="Gene3D" id="3.40.190.10">
    <property type="entry name" value="Periplasmic binding protein-like II"/>
    <property type="match status" value="1"/>
</dbReference>
<evidence type="ECO:0000313" key="3">
    <source>
        <dbReference type="EMBL" id="AXK81951.1"/>
    </source>
</evidence>
<dbReference type="Pfam" id="PF03401">
    <property type="entry name" value="TctC"/>
    <property type="match status" value="1"/>
</dbReference>
<dbReference type="InterPro" id="IPR042100">
    <property type="entry name" value="Bug_dom1"/>
</dbReference>
<reference evidence="3 4" key="1">
    <citation type="submission" date="2018-07" db="EMBL/GenBank/DDBJ databases">
        <authorList>
            <person name="Quirk P.G."/>
            <person name="Krulwich T.A."/>
        </authorList>
    </citation>
    <scope>NUCLEOTIDE SEQUENCE [LARGE SCALE GENOMIC DNA]</scope>
    <source>
        <strain evidence="3 4">CC-BB4</strain>
    </source>
</reference>
<dbReference type="SUPFAM" id="SSF53850">
    <property type="entry name" value="Periplasmic binding protein-like II"/>
    <property type="match status" value="1"/>
</dbReference>
<accession>A0A345ZYF4</accession>
<dbReference type="Gene3D" id="3.40.190.150">
    <property type="entry name" value="Bordetella uptake gene, domain 1"/>
    <property type="match status" value="1"/>
</dbReference>
<comment type="similarity">
    <text evidence="1">Belongs to the UPF0065 (bug) family.</text>
</comment>
<name>A0A345ZYF4_9HYPH</name>
<evidence type="ECO:0000256" key="2">
    <source>
        <dbReference type="SAM" id="SignalP"/>
    </source>
</evidence>
<keyword evidence="2" id="KW-0732">Signal</keyword>
<dbReference type="KEGG" id="ptaw:DW352_16315"/>
<dbReference type="InterPro" id="IPR005064">
    <property type="entry name" value="BUG"/>
</dbReference>
<evidence type="ECO:0000313" key="4">
    <source>
        <dbReference type="Proteomes" id="UP000254889"/>
    </source>
</evidence>
<dbReference type="PANTHER" id="PTHR42928:SF5">
    <property type="entry name" value="BLR1237 PROTEIN"/>
    <property type="match status" value="1"/>
</dbReference>
<feature type="chain" id="PRO_5016971995" evidence="2">
    <location>
        <begin position="27"/>
        <end position="329"/>
    </location>
</feature>
<dbReference type="CDD" id="cd07012">
    <property type="entry name" value="PBP2_Bug_TTT"/>
    <property type="match status" value="1"/>
</dbReference>
<dbReference type="OrthoDB" id="7375033at2"/>